<feature type="region of interest" description="Disordered" evidence="1">
    <location>
        <begin position="726"/>
        <end position="746"/>
    </location>
</feature>
<feature type="compositionally biased region" description="Polar residues" evidence="1">
    <location>
        <begin position="389"/>
        <end position="399"/>
    </location>
</feature>
<feature type="compositionally biased region" description="Basic residues" evidence="1">
    <location>
        <begin position="108"/>
        <end position="119"/>
    </location>
</feature>
<feature type="compositionally biased region" description="Basic residues" evidence="1">
    <location>
        <begin position="58"/>
        <end position="67"/>
    </location>
</feature>
<feature type="transmembrane region" description="Helical" evidence="2">
    <location>
        <begin position="290"/>
        <end position="312"/>
    </location>
</feature>
<dbReference type="Gramene" id="TVU44304">
    <property type="protein sequence ID" value="TVU44304"/>
    <property type="gene ID" value="EJB05_03740"/>
</dbReference>
<dbReference type="PANTHER" id="PTHR45270:SF4">
    <property type="entry name" value="CHAPERONE DNAJ-DOMAIN SUPERFAMILY PROTEIN"/>
    <property type="match status" value="1"/>
</dbReference>
<dbReference type="Proteomes" id="UP000324897">
    <property type="component" value="Chromosome 5"/>
</dbReference>
<feature type="transmembrane region" description="Helical" evidence="2">
    <location>
        <begin position="261"/>
        <end position="284"/>
    </location>
</feature>
<feature type="compositionally biased region" description="Polar residues" evidence="1">
    <location>
        <begin position="726"/>
        <end position="737"/>
    </location>
</feature>
<dbReference type="OrthoDB" id="1507364at2759"/>
<feature type="domain" description="J" evidence="3">
    <location>
        <begin position="434"/>
        <end position="501"/>
    </location>
</feature>
<dbReference type="PANTHER" id="PTHR45270">
    <property type="entry name" value="OS03G0832900 PROTEIN"/>
    <property type="match status" value="1"/>
</dbReference>
<dbReference type="PROSITE" id="PS50076">
    <property type="entry name" value="DNAJ_2"/>
    <property type="match status" value="1"/>
</dbReference>
<feature type="region of interest" description="Disordered" evidence="1">
    <location>
        <begin position="673"/>
        <end position="713"/>
    </location>
</feature>
<name>A0A5J9WAC6_9POAL</name>
<keyword evidence="5" id="KW-1185">Reference proteome</keyword>
<sequence length="746" mass="82757">MARRGTQNKSGPVHASPNWQNTADGDVLSTPKRDAADSENTSSYVQGRSKGSEGSSNKKAKGSKKYGRSSSISSLGKSDDRASYKQQQMDTSFDISSSEENDLPSRTTKNKNGSKKLSRRVSDKKVSVEHSSLPGWAENVLEKARCMTCMAASIFRASMIYVMEETKRFIDRKRPTINALMALVNKGHAYASSKIECVYPIVRSWMLNAGRLMLLFLAVWLDCNIRGFDSLLRLGTNSLLAVLWCSMLSIFAMIGIKKMLIFMVIAASAVAIIGLGFAILLLSLLAVVILWFYGSFWTTSSVIVLGGAFFLLKHERLALLVTSIYSMYCARSYVGWLGLLLSLNLSFFSSDVLVQFLKNKVDNKKSDGSSKNSEQSSGRPSNIFEEFQQSSADSTSQSGYARASDRSPGDPSTSGAEKELTSEDEVARLLSCTDHYSALGFRRYENIDASSLKREYKKKAMLVHPDKNMGNDKAADAFKKLQNAYEVLLDSLKRKTYDDELRREELLNYFRWFQSVSQKLKDEFLKSCAMAANSKGSLLFRMEEMALSNTGLDLLKGLMKDCKEFHQAKDGDGWVEQSFQPILFGMLHKPDLPQAYVCAESYIFDVTEWFSCQGMRCPANTHKPSFHVNASMAKQSGKGRGGGIPNGTNVDGEMDEEEFFEWLQNAMQSGMFETTFPGQREPPSPGSGGNARGSGNSSNRKKKKGKRQCFEKVGPDSIVDTSCLQSSEDAFENTSSAWKHRSVGGY</sequence>
<feature type="region of interest" description="Disordered" evidence="1">
    <location>
        <begin position="1"/>
        <end position="124"/>
    </location>
</feature>
<reference evidence="4 5" key="1">
    <citation type="journal article" date="2019" name="Sci. Rep.">
        <title>A high-quality genome of Eragrostis curvula grass provides insights into Poaceae evolution and supports new strategies to enhance forage quality.</title>
        <authorList>
            <person name="Carballo J."/>
            <person name="Santos B.A.C.M."/>
            <person name="Zappacosta D."/>
            <person name="Garbus I."/>
            <person name="Selva J.P."/>
            <person name="Gallo C.A."/>
            <person name="Diaz A."/>
            <person name="Albertini E."/>
            <person name="Caccamo M."/>
            <person name="Echenique V."/>
        </authorList>
    </citation>
    <scope>NUCLEOTIDE SEQUENCE [LARGE SCALE GENOMIC DNA]</scope>
    <source>
        <strain evidence="5">cv. Victoria</strain>
        <tissue evidence="4">Leaf</tissue>
    </source>
</reference>
<dbReference type="PRINTS" id="PR00625">
    <property type="entry name" value="JDOMAIN"/>
</dbReference>
<dbReference type="AlphaFoldDB" id="A0A5J9WAC6"/>
<keyword evidence="2" id="KW-0472">Membrane</keyword>
<dbReference type="GO" id="GO:0005783">
    <property type="term" value="C:endoplasmic reticulum"/>
    <property type="evidence" value="ECO:0007669"/>
    <property type="project" value="UniProtKB-ARBA"/>
</dbReference>
<feature type="compositionally biased region" description="Polar residues" evidence="1">
    <location>
        <begin position="1"/>
        <end position="10"/>
    </location>
</feature>
<comment type="caution">
    <text evidence="4">The sequence shown here is derived from an EMBL/GenBank/DDBJ whole genome shotgun (WGS) entry which is preliminary data.</text>
</comment>
<organism evidence="4 5">
    <name type="scientific">Eragrostis curvula</name>
    <name type="common">weeping love grass</name>
    <dbReference type="NCBI Taxonomy" id="38414"/>
    <lineage>
        <taxon>Eukaryota</taxon>
        <taxon>Viridiplantae</taxon>
        <taxon>Streptophyta</taxon>
        <taxon>Embryophyta</taxon>
        <taxon>Tracheophyta</taxon>
        <taxon>Spermatophyta</taxon>
        <taxon>Magnoliopsida</taxon>
        <taxon>Liliopsida</taxon>
        <taxon>Poales</taxon>
        <taxon>Poaceae</taxon>
        <taxon>PACMAD clade</taxon>
        <taxon>Chloridoideae</taxon>
        <taxon>Eragrostideae</taxon>
        <taxon>Eragrostidinae</taxon>
        <taxon>Eragrostis</taxon>
    </lineage>
</organism>
<evidence type="ECO:0000259" key="3">
    <source>
        <dbReference type="PROSITE" id="PS50076"/>
    </source>
</evidence>
<feature type="transmembrane region" description="Helical" evidence="2">
    <location>
        <begin position="234"/>
        <end position="254"/>
    </location>
</feature>
<feature type="region of interest" description="Disordered" evidence="1">
    <location>
        <begin position="389"/>
        <end position="422"/>
    </location>
</feature>
<evidence type="ECO:0000256" key="2">
    <source>
        <dbReference type="SAM" id="Phobius"/>
    </source>
</evidence>
<dbReference type="InterPro" id="IPR018253">
    <property type="entry name" value="DnaJ_domain_CS"/>
</dbReference>
<protein>
    <recommendedName>
        <fullName evidence="3">J domain-containing protein</fullName>
    </recommendedName>
</protein>
<dbReference type="EMBL" id="RWGY01000004">
    <property type="protein sequence ID" value="TVU44304.1"/>
    <property type="molecule type" value="Genomic_DNA"/>
</dbReference>
<evidence type="ECO:0000313" key="4">
    <source>
        <dbReference type="EMBL" id="TVU44304.1"/>
    </source>
</evidence>
<proteinExistence type="predicted"/>
<feature type="compositionally biased region" description="Polar residues" evidence="1">
    <location>
        <begin position="84"/>
        <end position="96"/>
    </location>
</feature>
<dbReference type="Pfam" id="PF14901">
    <property type="entry name" value="Jiv90"/>
    <property type="match status" value="1"/>
</dbReference>
<dbReference type="PROSITE" id="PS00636">
    <property type="entry name" value="DNAJ_1"/>
    <property type="match status" value="1"/>
</dbReference>
<dbReference type="Gene3D" id="1.10.287.110">
    <property type="entry name" value="DnaJ domain"/>
    <property type="match status" value="1"/>
</dbReference>
<accession>A0A5J9WAC6</accession>
<evidence type="ECO:0000313" key="5">
    <source>
        <dbReference type="Proteomes" id="UP000324897"/>
    </source>
</evidence>
<dbReference type="InterPro" id="IPR032843">
    <property type="entry name" value="Jiv"/>
</dbReference>
<feature type="region of interest" description="Disordered" evidence="1">
    <location>
        <begin position="633"/>
        <end position="652"/>
    </location>
</feature>
<dbReference type="InterPro" id="IPR036869">
    <property type="entry name" value="J_dom_sf"/>
</dbReference>
<gene>
    <name evidence="4" type="ORF">EJB05_03740</name>
</gene>
<dbReference type="SUPFAM" id="SSF46565">
    <property type="entry name" value="Chaperone J-domain"/>
    <property type="match status" value="1"/>
</dbReference>
<evidence type="ECO:0000256" key="1">
    <source>
        <dbReference type="SAM" id="MobiDB-lite"/>
    </source>
</evidence>
<keyword evidence="2" id="KW-0812">Transmembrane</keyword>
<dbReference type="InterPro" id="IPR001623">
    <property type="entry name" value="DnaJ_domain"/>
</dbReference>
<dbReference type="CDD" id="cd06257">
    <property type="entry name" value="DnaJ"/>
    <property type="match status" value="1"/>
</dbReference>
<dbReference type="SMART" id="SM00271">
    <property type="entry name" value="DnaJ"/>
    <property type="match status" value="1"/>
</dbReference>
<keyword evidence="2" id="KW-1133">Transmembrane helix</keyword>
<dbReference type="Pfam" id="PF00226">
    <property type="entry name" value="DnaJ"/>
    <property type="match status" value="1"/>
</dbReference>